<gene>
    <name evidence="1" type="ORF">F5985_09935</name>
</gene>
<evidence type="ECO:0000313" key="1">
    <source>
        <dbReference type="EMBL" id="MYZ52444.1"/>
    </source>
</evidence>
<dbReference type="AlphaFoldDB" id="A0A7C9NWQ2"/>
<dbReference type="EMBL" id="VYSB01000009">
    <property type="protein sequence ID" value="MYZ52444.1"/>
    <property type="molecule type" value="Genomic_DNA"/>
</dbReference>
<name>A0A7C9NWQ2_9BURK</name>
<evidence type="ECO:0000313" key="2">
    <source>
        <dbReference type="Proteomes" id="UP000481947"/>
    </source>
</evidence>
<organism evidence="1 2">
    <name type="scientific">Malikia spinosa</name>
    <dbReference type="NCBI Taxonomy" id="86180"/>
    <lineage>
        <taxon>Bacteria</taxon>
        <taxon>Pseudomonadati</taxon>
        <taxon>Pseudomonadota</taxon>
        <taxon>Betaproteobacteria</taxon>
        <taxon>Burkholderiales</taxon>
        <taxon>Comamonadaceae</taxon>
        <taxon>Malikia</taxon>
    </lineage>
</organism>
<comment type="caution">
    <text evidence="1">The sequence shown here is derived from an EMBL/GenBank/DDBJ whole genome shotgun (WGS) entry which is preliminary data.</text>
</comment>
<dbReference type="Proteomes" id="UP000481947">
    <property type="component" value="Unassembled WGS sequence"/>
</dbReference>
<sequence>MIVEFLGASPFRAGLSCCASSRLRRLAPDGLQSLTPARLGRRCALRLPPGKGACALPRRAALGTPWESRPGQALTGWRYRRFGRFHAERLVLRLQVLAAVLQQFTQFGTTATVALVFIHLGSGGPVRHDDFARPWLTFRGGGRCRMMRKSDSCWPIPD</sequence>
<protein>
    <submittedName>
        <fullName evidence="1">Uncharacterized protein</fullName>
    </submittedName>
</protein>
<accession>A0A7C9NWQ2</accession>
<proteinExistence type="predicted"/>
<reference evidence="1 2" key="1">
    <citation type="submission" date="2019-09" db="EMBL/GenBank/DDBJ databases">
        <title>Identification of Malikia spinosa a prominent benzene-, toluene-, and ethylbenzene-degrading bacterium: enrichment, isolation and whole genome sequencing.</title>
        <authorList>
            <person name="Tancsics A."/>
            <person name="Revesz F."/>
            <person name="Kriszt B."/>
        </authorList>
    </citation>
    <scope>NUCLEOTIDE SEQUENCE [LARGE SCALE GENOMIC DNA]</scope>
    <source>
        <strain evidence="1 2">AB6</strain>
    </source>
</reference>